<proteinExistence type="inferred from homology"/>
<organism evidence="4 5">
    <name type="scientific">Phellinidium pouzarii</name>
    <dbReference type="NCBI Taxonomy" id="167371"/>
    <lineage>
        <taxon>Eukaryota</taxon>
        <taxon>Fungi</taxon>
        <taxon>Dikarya</taxon>
        <taxon>Basidiomycota</taxon>
        <taxon>Agaricomycotina</taxon>
        <taxon>Agaricomycetes</taxon>
        <taxon>Hymenochaetales</taxon>
        <taxon>Hymenochaetaceae</taxon>
        <taxon>Phellinidium</taxon>
    </lineage>
</organism>
<dbReference type="Pfam" id="PF00144">
    <property type="entry name" value="Beta-lactamase"/>
    <property type="match status" value="1"/>
</dbReference>
<keyword evidence="5" id="KW-1185">Reference proteome</keyword>
<reference evidence="4 5" key="1">
    <citation type="submission" date="2019-02" db="EMBL/GenBank/DDBJ databases">
        <title>Genome sequencing of the rare red list fungi Phellinidium pouzarii.</title>
        <authorList>
            <person name="Buettner E."/>
            <person name="Kellner H."/>
        </authorList>
    </citation>
    <scope>NUCLEOTIDE SEQUENCE [LARGE SCALE GENOMIC DNA]</scope>
    <source>
        <strain evidence="4 5">DSM 108285</strain>
    </source>
</reference>
<feature type="domain" description="Beta-lactamase-related" evidence="3">
    <location>
        <begin position="108"/>
        <end position="442"/>
    </location>
</feature>
<dbReference type="InterPro" id="IPR001466">
    <property type="entry name" value="Beta-lactam-related"/>
</dbReference>
<comment type="caution">
    <text evidence="4">The sequence shown here is derived from an EMBL/GenBank/DDBJ whole genome shotgun (WGS) entry which is preliminary data.</text>
</comment>
<name>A0A4S4KXI0_9AGAM</name>
<dbReference type="SUPFAM" id="SSF56601">
    <property type="entry name" value="beta-lactamase/transpeptidase-like"/>
    <property type="match status" value="1"/>
</dbReference>
<dbReference type="PANTHER" id="PTHR22935">
    <property type="entry name" value="PENICILLIN-BINDING PROTEIN"/>
    <property type="match status" value="1"/>
</dbReference>
<comment type="similarity">
    <text evidence="1">Belongs to the beta-lactamase family.</text>
</comment>
<dbReference type="AlphaFoldDB" id="A0A4S4KXI0"/>
<dbReference type="Proteomes" id="UP000308199">
    <property type="component" value="Unassembled WGS sequence"/>
</dbReference>
<accession>A0A4S4KXI0</accession>
<evidence type="ECO:0000256" key="2">
    <source>
        <dbReference type="SAM" id="MobiDB-lite"/>
    </source>
</evidence>
<evidence type="ECO:0000256" key="1">
    <source>
        <dbReference type="ARBA" id="ARBA00038473"/>
    </source>
</evidence>
<sequence>MPLPESFFMLSKGKDFAPPRSPTPTPTPTRCVTSAKTKLVTFVAALVVVSLVYTPPYRFFQQDEHLNERQCRAPLPQFLDKQPPSSDHPALRQAARHLDGALTTHFIENDIDSIAVAVVTSEGSVYEGFWGALRANETDEDKRGVVDRQSIYRLASISKLFTALETFILRDRGVFNLDDSLDKLFPKLSHYGDDPITVRQLMSHMSGLGRDWPPGNAEGVWPESLEGTGPPWYNGLPFPSDEEFMEGIIEYPLVAPPYTFPSYSNTGYSLLGLANVAANKKDEGNNAPATHADLLHRDIFAPLGLNGSSFVSSDANKANAAVASLFSEETDLDFGDATNPAGGQMSSLSDLVKLMQTLIDPTRPERLLRPSTVREWMKPMYAWWDEYSEVGALWEIYKFKDSFGKTLRQYQKLGELIGHHTAFTINPASSFGVIILTTGPTMQTDPLNKLVFSHFQPAFDVVAKELTSRLLVGKWTSADGHCVVSIAIEAGSLYVSEYSINGTDVLRTIHPDGIPRPTALWYTGGNKFRLAVGAPDTGCLFQWATLDQYAYSKGFATNHMQLVGYTLKLPAIGVDLKRV</sequence>
<evidence type="ECO:0000313" key="5">
    <source>
        <dbReference type="Proteomes" id="UP000308199"/>
    </source>
</evidence>
<dbReference type="EMBL" id="SGPK01000439">
    <property type="protein sequence ID" value="THH03569.1"/>
    <property type="molecule type" value="Genomic_DNA"/>
</dbReference>
<dbReference type="OrthoDB" id="428260at2759"/>
<dbReference type="InterPro" id="IPR051478">
    <property type="entry name" value="Beta-lactamase-like_AB/R"/>
</dbReference>
<feature type="region of interest" description="Disordered" evidence="2">
    <location>
        <begin position="11"/>
        <end position="30"/>
    </location>
</feature>
<dbReference type="InterPro" id="IPR012338">
    <property type="entry name" value="Beta-lactam/transpept-like"/>
</dbReference>
<evidence type="ECO:0000313" key="4">
    <source>
        <dbReference type="EMBL" id="THH03569.1"/>
    </source>
</evidence>
<evidence type="ECO:0000259" key="3">
    <source>
        <dbReference type="Pfam" id="PF00144"/>
    </source>
</evidence>
<gene>
    <name evidence="4" type="ORF">EW145_g6168</name>
</gene>
<protein>
    <recommendedName>
        <fullName evidence="3">Beta-lactamase-related domain-containing protein</fullName>
    </recommendedName>
</protein>
<dbReference type="PANTHER" id="PTHR22935:SF95">
    <property type="entry name" value="BETA-LACTAMASE-LIKE 1-RELATED"/>
    <property type="match status" value="1"/>
</dbReference>
<dbReference type="Gene3D" id="3.40.710.10">
    <property type="entry name" value="DD-peptidase/beta-lactamase superfamily"/>
    <property type="match status" value="1"/>
</dbReference>